<accession>A0A4R4KEL8</accession>
<protein>
    <submittedName>
        <fullName evidence="1">DUF1684 domain-containing protein</fullName>
    </submittedName>
</protein>
<name>A0A4R4KEL8_9BACT</name>
<gene>
    <name evidence="1" type="ORF">EZE20_11000</name>
</gene>
<organism evidence="1 2">
    <name type="scientific">Arundinibacter roseus</name>
    <dbReference type="NCBI Taxonomy" id="2070510"/>
    <lineage>
        <taxon>Bacteria</taxon>
        <taxon>Pseudomonadati</taxon>
        <taxon>Bacteroidota</taxon>
        <taxon>Cytophagia</taxon>
        <taxon>Cytophagales</taxon>
        <taxon>Spirosomataceae</taxon>
        <taxon>Arundinibacter</taxon>
    </lineage>
</organism>
<dbReference type="Proteomes" id="UP000295706">
    <property type="component" value="Unassembled WGS sequence"/>
</dbReference>
<evidence type="ECO:0000313" key="2">
    <source>
        <dbReference type="Proteomes" id="UP000295706"/>
    </source>
</evidence>
<keyword evidence="2" id="KW-1185">Reference proteome</keyword>
<dbReference type="OrthoDB" id="5493262at2"/>
<dbReference type="AlphaFoldDB" id="A0A4R4KEL8"/>
<reference evidence="1 2" key="1">
    <citation type="submission" date="2019-02" db="EMBL/GenBank/DDBJ databases">
        <title>Arundinibacter roseus gen. nov., sp. nov., a new member of the family Cytophagaceae.</title>
        <authorList>
            <person name="Szuroczki S."/>
            <person name="Khayer B."/>
            <person name="Sproer C."/>
            <person name="Toumi M."/>
            <person name="Szabo A."/>
            <person name="Felfoldi T."/>
            <person name="Schumann P."/>
            <person name="Toth E."/>
        </authorList>
    </citation>
    <scope>NUCLEOTIDE SEQUENCE [LARGE SCALE GENOMIC DNA]</scope>
    <source>
        <strain evidence="1 2">DMA-k-7a</strain>
    </source>
</reference>
<dbReference type="InterPro" id="IPR012467">
    <property type="entry name" value="DUF1684"/>
</dbReference>
<dbReference type="EMBL" id="SMJU01000006">
    <property type="protein sequence ID" value="TDB65226.1"/>
    <property type="molecule type" value="Genomic_DNA"/>
</dbReference>
<sequence>MFKNKIIRWSTLAMLLAILTYFFVETFQSNTASSAGTLNENITAEEHTAEIELQRKQKDELFRTSEESPIEEKATFHGLHYYEPSLAHRVVATLTPYEGAEKELKISYTDGTSDTYERLAYADFTVNGSAQRLLLLKNESVISVLFRDQTSGEETYGGGRYIDIPVEEMQNNSLIIDFNKAYNPYCAYAPDFACPLPPAENTLTVAIAAGEKYVEEKH</sequence>
<dbReference type="RefSeq" id="WP_132117491.1">
    <property type="nucleotide sequence ID" value="NZ_SMJU01000006.1"/>
</dbReference>
<dbReference type="Pfam" id="PF07920">
    <property type="entry name" value="DUF1684"/>
    <property type="match status" value="1"/>
</dbReference>
<dbReference type="PANTHER" id="PTHR41913:SF1">
    <property type="entry name" value="DUF1684 DOMAIN-CONTAINING PROTEIN"/>
    <property type="match status" value="1"/>
</dbReference>
<dbReference type="PANTHER" id="PTHR41913">
    <property type="entry name" value="DUF1684 DOMAIN-CONTAINING PROTEIN"/>
    <property type="match status" value="1"/>
</dbReference>
<evidence type="ECO:0000313" key="1">
    <source>
        <dbReference type="EMBL" id="TDB65226.1"/>
    </source>
</evidence>
<proteinExistence type="predicted"/>
<comment type="caution">
    <text evidence="1">The sequence shown here is derived from an EMBL/GenBank/DDBJ whole genome shotgun (WGS) entry which is preliminary data.</text>
</comment>